<organism evidence="2 3">
    <name type="scientific">Curvularia clavata</name>
    <dbReference type="NCBI Taxonomy" id="95742"/>
    <lineage>
        <taxon>Eukaryota</taxon>
        <taxon>Fungi</taxon>
        <taxon>Dikarya</taxon>
        <taxon>Ascomycota</taxon>
        <taxon>Pezizomycotina</taxon>
        <taxon>Dothideomycetes</taxon>
        <taxon>Pleosporomycetidae</taxon>
        <taxon>Pleosporales</taxon>
        <taxon>Pleosporineae</taxon>
        <taxon>Pleosporaceae</taxon>
        <taxon>Curvularia</taxon>
    </lineage>
</organism>
<dbReference type="Proteomes" id="UP001056012">
    <property type="component" value="Chromosome 3"/>
</dbReference>
<dbReference type="EMBL" id="CP089276">
    <property type="protein sequence ID" value="USP77948.1"/>
    <property type="molecule type" value="Genomic_DNA"/>
</dbReference>
<dbReference type="CDD" id="cd12148">
    <property type="entry name" value="fungal_TF_MHR"/>
    <property type="match status" value="1"/>
</dbReference>
<evidence type="ECO:0000256" key="1">
    <source>
        <dbReference type="ARBA" id="ARBA00023242"/>
    </source>
</evidence>
<evidence type="ECO:0008006" key="4">
    <source>
        <dbReference type="Google" id="ProtNLM"/>
    </source>
</evidence>
<sequence>MPSLRVADEIGLQNGNGSTSPEAMDVENRGIVEADDTVNDLLMSINQESAFDSFDWMKLNVIPYMTPTTQDDTMLIGNIPLLLGDSIPASWSQPSWPVNVQNLDPDPHLQVARSATIGNILHIIYLFLDRLHASMPFFKRSYLIDNIHAQRPLHDQSFNALIHAISALTVFQMVQKSSGHPNITDEIDKAEMFLAEAVRLHSHADFGENPVLEHVLTSVFLFGCQFSKGNHHAARFRLREAVTLAETMGLDDPQTYESVSRDEKDRRLRTFLCLTVIHRVYAIQRDSPVNDYLLTSNRLHMVRSTLKQLTMNSGQQDEKSVAGLGYMVDLIDCVDSAFVKCWRNQCWEDPQPNHISARTISALLQRHTAPMPMRESPNDAQRADVLITRHWICHILLDLASRHGFLQKENQLAQMRPDYALTIARDAIETCESLEMASLECHGIGLVEKLYDIITSAIKATQSAEIIPERPHLHSAAFNQDEDAIRTWPLGTIVDPAPTDEDGSLWHDEMTHSISTPCLTDIANRFLVIFASFRGGKHPYLKPYMRMLCDLDLD</sequence>
<name>A0A9Q9DRV6_CURCL</name>
<gene>
    <name evidence="2" type="ORF">yc1106_05222</name>
</gene>
<dbReference type="PANTHER" id="PTHR31668:SF30">
    <property type="entry name" value="ZN(II)2CYS6 TRANSCRIPTION FACTOR (EUROFUNG)"/>
    <property type="match status" value="1"/>
</dbReference>
<proteinExistence type="predicted"/>
<keyword evidence="3" id="KW-1185">Reference proteome</keyword>
<keyword evidence="1" id="KW-0539">Nucleus</keyword>
<evidence type="ECO:0000313" key="2">
    <source>
        <dbReference type="EMBL" id="USP77948.1"/>
    </source>
</evidence>
<dbReference type="AlphaFoldDB" id="A0A9Q9DRV6"/>
<dbReference type="OrthoDB" id="271595at2759"/>
<dbReference type="PANTHER" id="PTHR31668">
    <property type="entry name" value="GLUCOSE TRANSPORT TRANSCRIPTION REGULATOR RGT1-RELATED-RELATED"/>
    <property type="match status" value="1"/>
</dbReference>
<reference evidence="2" key="1">
    <citation type="submission" date="2021-12" db="EMBL/GenBank/DDBJ databases">
        <title>Curvularia clavata genome.</title>
        <authorList>
            <person name="Cao Y."/>
        </authorList>
    </citation>
    <scope>NUCLEOTIDE SEQUENCE</scope>
    <source>
        <strain evidence="2">Yc1106</strain>
    </source>
</reference>
<dbReference type="VEuPathDB" id="FungiDB:yc1106_05222"/>
<evidence type="ECO:0000313" key="3">
    <source>
        <dbReference type="Proteomes" id="UP001056012"/>
    </source>
</evidence>
<protein>
    <recommendedName>
        <fullName evidence="4">Transcription factor domain-containing protein</fullName>
    </recommendedName>
</protein>
<dbReference type="InterPro" id="IPR050797">
    <property type="entry name" value="Carb_Metab_Trans_Reg"/>
</dbReference>
<accession>A0A9Q9DRV6</accession>